<dbReference type="EMBL" id="BGPR01014689">
    <property type="protein sequence ID" value="GBN66269.1"/>
    <property type="molecule type" value="Genomic_DNA"/>
</dbReference>
<evidence type="ECO:0008006" key="3">
    <source>
        <dbReference type="Google" id="ProtNLM"/>
    </source>
</evidence>
<protein>
    <recommendedName>
        <fullName evidence="3">Reverse transcriptase domain-containing protein</fullName>
    </recommendedName>
</protein>
<dbReference type="SUPFAM" id="SSF56672">
    <property type="entry name" value="DNA/RNA polymerases"/>
    <property type="match status" value="1"/>
</dbReference>
<keyword evidence="2" id="KW-1185">Reference proteome</keyword>
<dbReference type="GO" id="GO:0071897">
    <property type="term" value="P:DNA biosynthetic process"/>
    <property type="evidence" value="ECO:0007669"/>
    <property type="project" value="UniProtKB-ARBA"/>
</dbReference>
<evidence type="ECO:0000313" key="2">
    <source>
        <dbReference type="Proteomes" id="UP000499080"/>
    </source>
</evidence>
<dbReference type="InterPro" id="IPR043502">
    <property type="entry name" value="DNA/RNA_pol_sf"/>
</dbReference>
<evidence type="ECO:0000313" key="1">
    <source>
        <dbReference type="EMBL" id="GBN66269.1"/>
    </source>
</evidence>
<accession>A0A4Y2QSW9</accession>
<dbReference type="Proteomes" id="UP000499080">
    <property type="component" value="Unassembled WGS sequence"/>
</dbReference>
<comment type="caution">
    <text evidence="1">The sequence shown here is derived from an EMBL/GenBank/DDBJ whole genome shotgun (WGS) entry which is preliminary data.</text>
</comment>
<proteinExistence type="predicted"/>
<dbReference type="AlphaFoldDB" id="A0A4Y2QSW9"/>
<organism evidence="1 2">
    <name type="scientific">Araneus ventricosus</name>
    <name type="common">Orbweaver spider</name>
    <name type="synonym">Epeira ventricosa</name>
    <dbReference type="NCBI Taxonomy" id="182803"/>
    <lineage>
        <taxon>Eukaryota</taxon>
        <taxon>Metazoa</taxon>
        <taxon>Ecdysozoa</taxon>
        <taxon>Arthropoda</taxon>
        <taxon>Chelicerata</taxon>
        <taxon>Arachnida</taxon>
        <taxon>Araneae</taxon>
        <taxon>Araneomorphae</taxon>
        <taxon>Entelegynae</taxon>
        <taxon>Araneoidea</taxon>
        <taxon>Araneidae</taxon>
        <taxon>Araneus</taxon>
    </lineage>
</organism>
<sequence length="152" mass="17563">MTLGLRKAAECMQRYIDSIIRDMLCCYEYVDDLFITSTNQENHKKDFYLVLPEDRYSEEELHSLMDSGTGLEFRPLEFTSSEKSLICDVCTGSINPYITRPFQREMFDIIDNLLHPGAGIHRSLFQPNFFGSPLIRNLQHGMKIASSSRDPK</sequence>
<reference evidence="1 2" key="1">
    <citation type="journal article" date="2019" name="Sci. Rep.">
        <title>Orb-weaving spider Araneus ventricosus genome elucidates the spidroin gene catalogue.</title>
        <authorList>
            <person name="Kono N."/>
            <person name="Nakamura H."/>
            <person name="Ohtoshi R."/>
            <person name="Moran D.A.P."/>
            <person name="Shinohara A."/>
            <person name="Yoshida Y."/>
            <person name="Fujiwara M."/>
            <person name="Mori M."/>
            <person name="Tomita M."/>
            <person name="Arakawa K."/>
        </authorList>
    </citation>
    <scope>NUCLEOTIDE SEQUENCE [LARGE SCALE GENOMIC DNA]</scope>
</reference>
<name>A0A4Y2QSW9_ARAVE</name>
<gene>
    <name evidence="1" type="ORF">AVEN_232776_1</name>
</gene>
<dbReference type="Gene3D" id="3.30.70.270">
    <property type="match status" value="1"/>
</dbReference>
<dbReference type="InterPro" id="IPR043128">
    <property type="entry name" value="Rev_trsase/Diguanyl_cyclase"/>
</dbReference>